<evidence type="ECO:0000259" key="1">
    <source>
        <dbReference type="Pfam" id="PF03572"/>
    </source>
</evidence>
<dbReference type="RefSeq" id="WP_009778725.1">
    <property type="nucleotide sequence ID" value="NZ_CH672395.1"/>
</dbReference>
<dbReference type="GO" id="GO:0007165">
    <property type="term" value="P:signal transduction"/>
    <property type="evidence" value="ECO:0007669"/>
    <property type="project" value="TreeGrafter"/>
</dbReference>
<name>A3XKV5_LEEBM</name>
<accession>A3XKV5</accession>
<dbReference type="PANTHER" id="PTHR32060">
    <property type="entry name" value="TAIL-SPECIFIC PROTEASE"/>
    <property type="match status" value="1"/>
</dbReference>
<dbReference type="SUPFAM" id="SSF52096">
    <property type="entry name" value="ClpP/crotonase"/>
    <property type="match status" value="1"/>
</dbReference>
<dbReference type="HOGENOM" id="CLU_032380_0_0_10"/>
<dbReference type="OrthoDB" id="5480566at2"/>
<dbReference type="STRING" id="398720.MED217_01650"/>
<comment type="caution">
    <text evidence="2">The sequence shown here is derived from an EMBL/GenBank/DDBJ whole genome shotgun (WGS) entry which is preliminary data.</text>
</comment>
<dbReference type="GO" id="GO:0006508">
    <property type="term" value="P:proteolysis"/>
    <property type="evidence" value="ECO:0007669"/>
    <property type="project" value="InterPro"/>
</dbReference>
<dbReference type="eggNOG" id="COG0793">
    <property type="taxonomic scope" value="Bacteria"/>
</dbReference>
<organism evidence="2 3">
    <name type="scientific">Leeuwenhoekiella blandensis (strain CECT 7118 / CCUG 51940 / KCTC 22103 / MED217)</name>
    <name type="common">Flavobacterium sp. (strain MED217)</name>
    <dbReference type="NCBI Taxonomy" id="398720"/>
    <lineage>
        <taxon>Bacteria</taxon>
        <taxon>Pseudomonadati</taxon>
        <taxon>Bacteroidota</taxon>
        <taxon>Flavobacteriia</taxon>
        <taxon>Flavobacteriales</taxon>
        <taxon>Flavobacteriaceae</taxon>
        <taxon>Leeuwenhoekiella</taxon>
    </lineage>
</organism>
<dbReference type="GO" id="GO:0008236">
    <property type="term" value="F:serine-type peptidase activity"/>
    <property type="evidence" value="ECO:0007669"/>
    <property type="project" value="InterPro"/>
</dbReference>
<gene>
    <name evidence="2" type="ORF">MED217_01650</name>
</gene>
<keyword evidence="3" id="KW-1185">Reference proteome</keyword>
<sequence length="474" mass="54514">MNKYFLIICILFFAHVHCQQKLKPEELKADFDFVVNELKAQHQGLYKYEDQQKTNKRLDSIRNTLNTAQTRLAFYEKLRFVIGLTNEGHTEVSLPQAEMLKLGLSSSFMPLAVELCEEHLIITQHYGKQIEGLQRGVKIVSVNDKKTEEILEVLYPLIPSDGFNTTSKKAWVGGFNFALLYRLVFGKQKFFQIRIQKYGEKKIETLTLPAIPFTNFIEEHATFKEYTFDYHEFAFEQLNDSIAYLSVPSFGNDDLDYDQFYKKHFKKIDSLKIKHLIIDIQANGGGTEGNENLLYSYLSNKVVKKYNQVTMLPKPYLKNKSKEGYIEDQWAYQDSTATRGAFTLYSDYYSDLGYSKPKSDLVFKGKLYVLISGKTFSGGAEFASLIKMTQRGTFIGEETGGAYEGNVSGYAEYIQVPHSKIEIKIPTVHFEIQVSPQIKGRGVMPDYTVHQTWGDYMKIKNTKKIFTLNLIAQE</sequence>
<dbReference type="Pfam" id="PF03572">
    <property type="entry name" value="Peptidase_S41"/>
    <property type="match status" value="1"/>
</dbReference>
<dbReference type="InterPro" id="IPR029045">
    <property type="entry name" value="ClpP/crotonase-like_dom_sf"/>
</dbReference>
<dbReference type="GO" id="GO:0030288">
    <property type="term" value="C:outer membrane-bounded periplasmic space"/>
    <property type="evidence" value="ECO:0007669"/>
    <property type="project" value="TreeGrafter"/>
</dbReference>
<dbReference type="GO" id="GO:0004175">
    <property type="term" value="F:endopeptidase activity"/>
    <property type="evidence" value="ECO:0007669"/>
    <property type="project" value="TreeGrafter"/>
</dbReference>
<dbReference type="InterPro" id="IPR005151">
    <property type="entry name" value="Tail-specific_protease"/>
</dbReference>
<dbReference type="PANTHER" id="PTHR32060:SF30">
    <property type="entry name" value="CARBOXY-TERMINAL PROCESSING PROTEASE CTPA"/>
    <property type="match status" value="1"/>
</dbReference>
<dbReference type="Proteomes" id="UP000001601">
    <property type="component" value="Unassembled WGS sequence"/>
</dbReference>
<evidence type="ECO:0000313" key="2">
    <source>
        <dbReference type="EMBL" id="EAQ49814.1"/>
    </source>
</evidence>
<dbReference type="Gene3D" id="3.90.226.10">
    <property type="entry name" value="2-enoyl-CoA Hydratase, Chain A, domain 1"/>
    <property type="match status" value="1"/>
</dbReference>
<dbReference type="EMBL" id="AANC01000003">
    <property type="protein sequence ID" value="EAQ49814.1"/>
    <property type="molecule type" value="Genomic_DNA"/>
</dbReference>
<proteinExistence type="predicted"/>
<reference evidence="2 3" key="1">
    <citation type="journal article" date="2007" name="Nature">
        <title>Light stimulates growth of proteorhodopsin-containing marine Flavobacteria.</title>
        <authorList>
            <person name="Gomez-Consarnau L."/>
            <person name="Gonzalez J.M."/>
            <person name="Coll-Llado M."/>
            <person name="Gourdon P."/>
            <person name="Pascher T."/>
            <person name="Neutze R."/>
            <person name="Pedros-Alio C."/>
            <person name="Pinhassi J."/>
        </authorList>
    </citation>
    <scope>NUCLEOTIDE SEQUENCE [LARGE SCALE GENOMIC DNA]</scope>
    <source>
        <strain evidence="2 3">MED217</strain>
    </source>
</reference>
<dbReference type="AlphaFoldDB" id="A3XKV5"/>
<feature type="domain" description="Tail specific protease" evidence="1">
    <location>
        <begin position="242"/>
        <end position="449"/>
    </location>
</feature>
<evidence type="ECO:0000313" key="3">
    <source>
        <dbReference type="Proteomes" id="UP000001601"/>
    </source>
</evidence>
<protein>
    <recommendedName>
        <fullName evidence="1">Tail specific protease domain-containing protein</fullName>
    </recommendedName>
</protein>